<dbReference type="Proteomes" id="UP001501468">
    <property type="component" value="Unassembled WGS sequence"/>
</dbReference>
<proteinExistence type="predicted"/>
<feature type="compositionally biased region" description="Basic residues" evidence="1">
    <location>
        <begin position="134"/>
        <end position="158"/>
    </location>
</feature>
<evidence type="ECO:0000313" key="3">
    <source>
        <dbReference type="Proteomes" id="UP001501468"/>
    </source>
</evidence>
<gene>
    <name evidence="2" type="ORF">GCM10022399_42010</name>
</gene>
<keyword evidence="3" id="KW-1185">Reference proteome</keyword>
<dbReference type="EMBL" id="BAABDC010000012">
    <property type="protein sequence ID" value="GAA3721206.1"/>
    <property type="molecule type" value="Genomic_DNA"/>
</dbReference>
<name>A0ABP7EMB6_9MICO</name>
<evidence type="ECO:0000256" key="1">
    <source>
        <dbReference type="SAM" id="MobiDB-lite"/>
    </source>
</evidence>
<organism evidence="2 3">
    <name type="scientific">Terrabacter ginsenosidimutans</name>
    <dbReference type="NCBI Taxonomy" id="490575"/>
    <lineage>
        <taxon>Bacteria</taxon>
        <taxon>Bacillati</taxon>
        <taxon>Actinomycetota</taxon>
        <taxon>Actinomycetes</taxon>
        <taxon>Micrococcales</taxon>
        <taxon>Intrasporangiaceae</taxon>
        <taxon>Terrabacter</taxon>
    </lineage>
</organism>
<feature type="region of interest" description="Disordered" evidence="1">
    <location>
        <begin position="107"/>
        <end position="158"/>
    </location>
</feature>
<protein>
    <recommendedName>
        <fullName evidence="4">Recombinase zinc beta ribbon domain-containing protein</fullName>
    </recommendedName>
</protein>
<evidence type="ECO:0000313" key="2">
    <source>
        <dbReference type="EMBL" id="GAA3721206.1"/>
    </source>
</evidence>
<accession>A0ABP7EMB6</accession>
<comment type="caution">
    <text evidence="2">The sequence shown here is derived from an EMBL/GenBank/DDBJ whole genome shotgun (WGS) entry which is preliminary data.</text>
</comment>
<reference evidence="3" key="1">
    <citation type="journal article" date="2019" name="Int. J. Syst. Evol. Microbiol.">
        <title>The Global Catalogue of Microorganisms (GCM) 10K type strain sequencing project: providing services to taxonomists for standard genome sequencing and annotation.</title>
        <authorList>
            <consortium name="The Broad Institute Genomics Platform"/>
            <consortium name="The Broad Institute Genome Sequencing Center for Infectious Disease"/>
            <person name="Wu L."/>
            <person name="Ma J."/>
        </authorList>
    </citation>
    <scope>NUCLEOTIDE SEQUENCE [LARGE SCALE GENOMIC DNA]</scope>
    <source>
        <strain evidence="3">JCM 17125</strain>
    </source>
</reference>
<sequence>MCGSRMTGSRTKQGHAYACSVEGQDHRLTIAGRQTDDLLTLLVEQRLAHVDLSGEPAAPQEWDGEARLRAIPRQIKELMAAFGGGVLSGAIVFPQVQALEAEQAALERDRPRAATRPSVASAYAFPTLDPRPAPRGRRLPRRGGGRRPGRAPRGRRTG</sequence>
<evidence type="ECO:0008006" key="4">
    <source>
        <dbReference type="Google" id="ProtNLM"/>
    </source>
</evidence>